<evidence type="ECO:0000313" key="3">
    <source>
        <dbReference type="EMBL" id="QIW95040.1"/>
    </source>
</evidence>
<evidence type="ECO:0000313" key="4">
    <source>
        <dbReference type="Proteomes" id="UP000503462"/>
    </source>
</evidence>
<proteinExistence type="inferred from homology"/>
<keyword evidence="1" id="KW-0560">Oxidoreductase</keyword>
<dbReference type="PANTHER" id="PTHR34598">
    <property type="entry name" value="BLL6449 PROTEIN"/>
    <property type="match status" value="1"/>
</dbReference>
<accession>A0A6H0XK74</accession>
<dbReference type="AlphaFoldDB" id="A0A6H0XK74"/>
<protein>
    <submittedName>
        <fullName evidence="3">Uncharacterized protein</fullName>
    </submittedName>
</protein>
<dbReference type="EMBL" id="CP051139">
    <property type="protein sequence ID" value="QIW95040.1"/>
    <property type="molecule type" value="Genomic_DNA"/>
</dbReference>
<dbReference type="InterPro" id="IPR044053">
    <property type="entry name" value="AsaB-like"/>
</dbReference>
<dbReference type="Proteomes" id="UP000503462">
    <property type="component" value="Chromosome 1"/>
</dbReference>
<gene>
    <name evidence="3" type="ORF">AMS68_000558</name>
</gene>
<evidence type="ECO:0000256" key="2">
    <source>
        <dbReference type="ARBA" id="ARBA00023604"/>
    </source>
</evidence>
<comment type="similarity">
    <text evidence="2">Belongs to the asaB hydroxylase/desaturase family.</text>
</comment>
<dbReference type="GO" id="GO:0016491">
    <property type="term" value="F:oxidoreductase activity"/>
    <property type="evidence" value="ECO:0007669"/>
    <property type="project" value="UniProtKB-KW"/>
</dbReference>
<dbReference type="OrthoDB" id="412788at2759"/>
<name>A0A6H0XK74_9PEZI</name>
<dbReference type="PANTHER" id="PTHR34598:SF3">
    <property type="entry name" value="OXIDOREDUCTASE AN1597"/>
    <property type="match status" value="1"/>
</dbReference>
<sequence length="190" mass="20976">MSVKTSMPFLRRSDKWDINESYPVGATTDLKTDVVSDIVVEDVRGYEADLTFERSGIEVLKLNTVLALHDFHDQARVEEIYCVEVAEAILERLGGSSIQIFEAQVRRRDPGFPGSVVGIGGMQPALRPHIDISSEHALVKMASLNPDNAAQLQQREWICVKSEALPNTSRLGPESRTDDAVVLGSRSVDL</sequence>
<reference evidence="3 4" key="1">
    <citation type="journal article" date="2016" name="Sci. Rep.">
        <title>Peltaster fructicola genome reveals evolution from an invasive phytopathogen to an ectophytic parasite.</title>
        <authorList>
            <person name="Xu C."/>
            <person name="Chen H."/>
            <person name="Gleason M.L."/>
            <person name="Xu J.R."/>
            <person name="Liu H."/>
            <person name="Zhang R."/>
            <person name="Sun G."/>
        </authorList>
    </citation>
    <scope>NUCLEOTIDE SEQUENCE [LARGE SCALE GENOMIC DNA]</scope>
    <source>
        <strain evidence="3 4">LNHT1506</strain>
    </source>
</reference>
<evidence type="ECO:0000256" key="1">
    <source>
        <dbReference type="ARBA" id="ARBA00023002"/>
    </source>
</evidence>
<organism evidence="3 4">
    <name type="scientific">Peltaster fructicola</name>
    <dbReference type="NCBI Taxonomy" id="286661"/>
    <lineage>
        <taxon>Eukaryota</taxon>
        <taxon>Fungi</taxon>
        <taxon>Dikarya</taxon>
        <taxon>Ascomycota</taxon>
        <taxon>Pezizomycotina</taxon>
        <taxon>Dothideomycetes</taxon>
        <taxon>Dothideomycetes incertae sedis</taxon>
        <taxon>Peltaster</taxon>
    </lineage>
</organism>
<keyword evidence="4" id="KW-1185">Reference proteome</keyword>